<dbReference type="InterPro" id="IPR001878">
    <property type="entry name" value="Znf_CCHC"/>
</dbReference>
<keyword evidence="5" id="KW-1185">Reference proteome</keyword>
<accession>A0A9P7BMR9</accession>
<keyword evidence="1" id="KW-0479">Metal-binding</keyword>
<dbReference type="GO" id="GO:0003676">
    <property type="term" value="F:nucleic acid binding"/>
    <property type="evidence" value="ECO:0007669"/>
    <property type="project" value="InterPro"/>
</dbReference>
<proteinExistence type="predicted"/>
<keyword evidence="1" id="KW-0863">Zinc-finger</keyword>
<dbReference type="PROSITE" id="PS50158">
    <property type="entry name" value="ZF_CCHC"/>
    <property type="match status" value="1"/>
</dbReference>
<dbReference type="GO" id="GO:0008270">
    <property type="term" value="F:zinc ion binding"/>
    <property type="evidence" value="ECO:0007669"/>
    <property type="project" value="UniProtKB-KW"/>
</dbReference>
<feature type="region of interest" description="Disordered" evidence="2">
    <location>
        <begin position="351"/>
        <end position="406"/>
    </location>
</feature>
<protein>
    <recommendedName>
        <fullName evidence="3">CCHC-type domain-containing protein</fullName>
    </recommendedName>
</protein>
<feature type="compositionally biased region" description="Polar residues" evidence="2">
    <location>
        <begin position="1"/>
        <end position="14"/>
    </location>
</feature>
<comment type="caution">
    <text evidence="4">The sequence shown here is derived from an EMBL/GenBank/DDBJ whole genome shotgun (WGS) entry which is preliminary data.</text>
</comment>
<dbReference type="EMBL" id="JAANQT010002717">
    <property type="protein sequence ID" value="KAG1301961.1"/>
    <property type="molecule type" value="Genomic_DNA"/>
</dbReference>
<dbReference type="InterPro" id="IPR036875">
    <property type="entry name" value="Znf_CCHC_sf"/>
</dbReference>
<dbReference type="OrthoDB" id="2264205at2759"/>
<reference evidence="4" key="1">
    <citation type="journal article" date="2020" name="Microb. Genom.">
        <title>Genetic diversity of clinical and environmental Mucorales isolates obtained from an investigation of mucormycosis cases among solid organ transplant recipients.</title>
        <authorList>
            <person name="Nguyen M.H."/>
            <person name="Kaul D."/>
            <person name="Muto C."/>
            <person name="Cheng S.J."/>
            <person name="Richter R.A."/>
            <person name="Bruno V.M."/>
            <person name="Liu G."/>
            <person name="Beyhan S."/>
            <person name="Sundermann A.J."/>
            <person name="Mounaud S."/>
            <person name="Pasculle A.W."/>
            <person name="Nierman W.C."/>
            <person name="Driscoll E."/>
            <person name="Cumbie R."/>
            <person name="Clancy C.J."/>
            <person name="Dupont C.L."/>
        </authorList>
    </citation>
    <scope>NUCLEOTIDE SEQUENCE</scope>
    <source>
        <strain evidence="4">GL11</strain>
    </source>
</reference>
<dbReference type="SMART" id="SM00343">
    <property type="entry name" value="ZnF_C2HC"/>
    <property type="match status" value="2"/>
</dbReference>
<dbReference type="Proteomes" id="UP000716291">
    <property type="component" value="Unassembled WGS sequence"/>
</dbReference>
<evidence type="ECO:0000259" key="3">
    <source>
        <dbReference type="PROSITE" id="PS50158"/>
    </source>
</evidence>
<dbReference type="Gene3D" id="4.10.60.10">
    <property type="entry name" value="Zinc finger, CCHC-type"/>
    <property type="match status" value="1"/>
</dbReference>
<name>A0A9P7BMR9_RHIOR</name>
<evidence type="ECO:0000313" key="5">
    <source>
        <dbReference type="Proteomes" id="UP000716291"/>
    </source>
</evidence>
<keyword evidence="1" id="KW-0862">Zinc</keyword>
<evidence type="ECO:0000313" key="4">
    <source>
        <dbReference type="EMBL" id="KAG1301961.1"/>
    </source>
</evidence>
<feature type="domain" description="CCHC-type" evidence="3">
    <location>
        <begin position="253"/>
        <end position="268"/>
    </location>
</feature>
<dbReference type="AlphaFoldDB" id="A0A9P7BMR9"/>
<evidence type="ECO:0000256" key="2">
    <source>
        <dbReference type="SAM" id="MobiDB-lite"/>
    </source>
</evidence>
<sequence>MVLPDNNTFDQNSGLAEPPSLTSKATTSTSSSTKRSWAQVVTKNRKSLLLSSTTTPSTSASDAINMKGSAVSKTSIWRPGHGPDSVFVDMTGRKESKFEFLSLIAKQYLSRVGVISQQVGSMKFAEINFDPDDTALNDFLTNGIKFADNSIIIPCRALDSQMEVIRFRLSNLPFMGESALLEGLQKSLKVYGEMLDVEILLEPTTRTYMCTGYAVLNVSAQHTKFKQLTHHIPWDEKREQGFYAVWNQIPHYCRYCHEEGHVVVDCPKRRARASCWNFGIDGHIAASCARDKPSKRAHKRPETNVAIQPSVEEASTLLVTTEYPENTDAPTIEIDTCPNVKNQVHFDEALPHNPPVVLPTPLITSPSSTTASPGKTGSKRSRPHAAQKPYERPVTRSQSVPPKEPI</sequence>
<feature type="region of interest" description="Disordered" evidence="2">
    <location>
        <begin position="1"/>
        <end position="39"/>
    </location>
</feature>
<organism evidence="4 5">
    <name type="scientific">Rhizopus oryzae</name>
    <name type="common">Mucormycosis agent</name>
    <name type="synonym">Rhizopus arrhizus var. delemar</name>
    <dbReference type="NCBI Taxonomy" id="64495"/>
    <lineage>
        <taxon>Eukaryota</taxon>
        <taxon>Fungi</taxon>
        <taxon>Fungi incertae sedis</taxon>
        <taxon>Mucoromycota</taxon>
        <taxon>Mucoromycotina</taxon>
        <taxon>Mucoromycetes</taxon>
        <taxon>Mucorales</taxon>
        <taxon>Mucorineae</taxon>
        <taxon>Rhizopodaceae</taxon>
        <taxon>Rhizopus</taxon>
    </lineage>
</organism>
<evidence type="ECO:0000256" key="1">
    <source>
        <dbReference type="PROSITE-ProRule" id="PRU00047"/>
    </source>
</evidence>
<feature type="compositionally biased region" description="Low complexity" evidence="2">
    <location>
        <begin position="20"/>
        <end position="36"/>
    </location>
</feature>
<dbReference type="SUPFAM" id="SSF57756">
    <property type="entry name" value="Retrovirus zinc finger-like domains"/>
    <property type="match status" value="1"/>
</dbReference>
<feature type="compositionally biased region" description="Low complexity" evidence="2">
    <location>
        <begin position="359"/>
        <end position="376"/>
    </location>
</feature>
<gene>
    <name evidence="4" type="ORF">G6F64_011340</name>
</gene>